<dbReference type="Pfam" id="PF00672">
    <property type="entry name" value="HAMP"/>
    <property type="match status" value="1"/>
</dbReference>
<dbReference type="InterPro" id="IPR005467">
    <property type="entry name" value="His_kinase_dom"/>
</dbReference>
<evidence type="ECO:0000259" key="10">
    <source>
        <dbReference type="PROSITE" id="PS50112"/>
    </source>
</evidence>
<keyword evidence="4" id="KW-0597">Phosphoprotein</keyword>
<dbReference type="EMBL" id="JAZBJZ010000001">
    <property type="protein sequence ID" value="MEE3715208.1"/>
    <property type="molecule type" value="Genomic_DNA"/>
</dbReference>
<dbReference type="GO" id="GO:0016020">
    <property type="term" value="C:membrane"/>
    <property type="evidence" value="ECO:0007669"/>
    <property type="project" value="UniProtKB-SubCell"/>
</dbReference>
<dbReference type="SMART" id="SM00304">
    <property type="entry name" value="HAMP"/>
    <property type="match status" value="1"/>
</dbReference>
<comment type="subcellular location">
    <subcellularLocation>
        <location evidence="2">Membrane</location>
    </subcellularLocation>
</comment>
<dbReference type="RefSeq" id="WP_330481631.1">
    <property type="nucleotide sequence ID" value="NZ_JAZBJZ010000001.1"/>
</dbReference>
<reference evidence="12" key="1">
    <citation type="submission" date="2024-01" db="EMBL/GenBank/DDBJ databases">
        <title>Bank of Algae and Cyanobacteria of the Azores (BACA) strain genomes.</title>
        <authorList>
            <person name="Luz R."/>
            <person name="Cordeiro R."/>
            <person name="Fonseca A."/>
            <person name="Goncalves V."/>
        </authorList>
    </citation>
    <scope>NUCLEOTIDE SEQUENCE</scope>
    <source>
        <strain evidence="12">BACA0141</strain>
    </source>
</reference>
<sequence length="900" mass="99173">MKNIILPRRESLVQRVLWGLTISVTLLATASMMLLLYVHQGTPEFQQLATWIAIAALIAGLAAGIFVARSIVRSIQPSLTELSQVAEEISTGNLSVRSSIARYDELGEFAEVFNRMAAQLEAKTAKLEARDIQFSLQSFDQVLVNTTDLTKLIKTSLEKVCQLTNAQLGSLYLWESSNAFPEGNRLVLVAEWGYKTSHLMQEIAMGDGLIGQAAQLGEAVIWEGDQLNGQPLVYRTPAGDLLPQSLSAWPLMLKKNVIGVLFLGSLAKLSPQSRNLLRSIDRRLATAISNAQSVQTIARQREELTTVFEQLADGILLSDPAGRILKINSAGRAMLGVPNPESGNGAKTSPLVAKSMEDVIEQFDIRHPNGEPLEMSELVIFRAMSTGEVVEDLVVLRHPNDSEVILSTKAAPLVGMEAELIGSVMILRDVTDERYRDKVMQETNRIMIDQQRRMSILQRLTNLINQQLQDLNVLLESVVEATCDAIAWAELCVLVLYDPKSDRLVFSATNGLPEGFPKDAAYTLDQQNLIMQVFQQGIPIEIKAGEAYLVEELPVKSALCVPIESSRSGRLGVLAIAHSQLERASSREDITLLASFGVQAAIAIGNAQLINQIEAQNAQLIEATQLKSQFLANMSHELRTPMNAIIGFSQVLLRQRRDVLSENQADMVERILRNGKNLLELINDILDLSKIEAGRMEPHPEFFNLDELIHHTCESLQPLASNKSLAFVFENQIGKCTVYHDPMRIKQVITNLVSNAIKFTDRGEVRVELKYGTKYSDRDSNLENDKLEKSKLPEEPAIANGEIQGLGQGLDGQNSALPSSDSLIVAVHDTGIGIEPEFQRTIFEQFRQVDQSSTRRHGGTGLGLAITEQLVLMMGGTISLESSVGQGSIFTVEIPNRYGQ</sequence>
<dbReference type="Proteomes" id="UP001333818">
    <property type="component" value="Unassembled WGS sequence"/>
</dbReference>
<dbReference type="CDD" id="cd00082">
    <property type="entry name" value="HisKA"/>
    <property type="match status" value="1"/>
</dbReference>
<dbReference type="CDD" id="cd06225">
    <property type="entry name" value="HAMP"/>
    <property type="match status" value="1"/>
</dbReference>
<dbReference type="Pfam" id="PF00512">
    <property type="entry name" value="HisKA"/>
    <property type="match status" value="1"/>
</dbReference>
<dbReference type="PANTHER" id="PTHR43047">
    <property type="entry name" value="TWO-COMPONENT HISTIDINE PROTEIN KINASE"/>
    <property type="match status" value="1"/>
</dbReference>
<dbReference type="SUPFAM" id="SSF55874">
    <property type="entry name" value="ATPase domain of HSP90 chaperone/DNA topoisomerase II/histidine kinase"/>
    <property type="match status" value="1"/>
</dbReference>
<dbReference type="CDD" id="cd00130">
    <property type="entry name" value="PAS"/>
    <property type="match status" value="1"/>
</dbReference>
<dbReference type="InterPro" id="IPR036097">
    <property type="entry name" value="HisK_dim/P_sf"/>
</dbReference>
<name>A0AAW9PWC9_9CYAN</name>
<evidence type="ECO:0000256" key="7">
    <source>
        <dbReference type="ARBA" id="ARBA00023012"/>
    </source>
</evidence>
<dbReference type="SMART" id="SM00065">
    <property type="entry name" value="GAF"/>
    <property type="match status" value="2"/>
</dbReference>
<dbReference type="GO" id="GO:0000155">
    <property type="term" value="F:phosphorelay sensor kinase activity"/>
    <property type="evidence" value="ECO:0007669"/>
    <property type="project" value="InterPro"/>
</dbReference>
<evidence type="ECO:0000256" key="8">
    <source>
        <dbReference type="SAM" id="Phobius"/>
    </source>
</evidence>
<dbReference type="InterPro" id="IPR003594">
    <property type="entry name" value="HATPase_dom"/>
</dbReference>
<dbReference type="Pfam" id="PF08448">
    <property type="entry name" value="PAS_4"/>
    <property type="match status" value="1"/>
</dbReference>
<dbReference type="SUPFAM" id="SSF55785">
    <property type="entry name" value="PYP-like sensor domain (PAS domain)"/>
    <property type="match status" value="1"/>
</dbReference>
<dbReference type="Gene3D" id="3.30.450.40">
    <property type="match status" value="2"/>
</dbReference>
<proteinExistence type="predicted"/>
<comment type="caution">
    <text evidence="12">The sequence shown here is derived from an EMBL/GenBank/DDBJ whole genome shotgun (WGS) entry which is preliminary data.</text>
</comment>
<dbReference type="InterPro" id="IPR003661">
    <property type="entry name" value="HisK_dim/P_dom"/>
</dbReference>
<feature type="transmembrane region" description="Helical" evidence="8">
    <location>
        <begin position="12"/>
        <end position="36"/>
    </location>
</feature>
<evidence type="ECO:0000259" key="9">
    <source>
        <dbReference type="PROSITE" id="PS50109"/>
    </source>
</evidence>
<dbReference type="CDD" id="cd16922">
    <property type="entry name" value="HATPase_EvgS-ArcB-TorS-like"/>
    <property type="match status" value="1"/>
</dbReference>
<dbReference type="InterPro" id="IPR003018">
    <property type="entry name" value="GAF"/>
</dbReference>
<keyword evidence="13" id="KW-1185">Reference proteome</keyword>
<dbReference type="Gene3D" id="6.10.340.10">
    <property type="match status" value="1"/>
</dbReference>
<dbReference type="PROSITE" id="PS50109">
    <property type="entry name" value="HIS_KIN"/>
    <property type="match status" value="1"/>
</dbReference>
<dbReference type="InterPro" id="IPR004358">
    <property type="entry name" value="Sig_transdc_His_kin-like_C"/>
</dbReference>
<keyword evidence="8" id="KW-0812">Transmembrane</keyword>
<evidence type="ECO:0000256" key="4">
    <source>
        <dbReference type="ARBA" id="ARBA00022553"/>
    </source>
</evidence>
<keyword evidence="8" id="KW-0472">Membrane</keyword>
<dbReference type="Pfam" id="PF13492">
    <property type="entry name" value="GAF_3"/>
    <property type="match status" value="1"/>
</dbReference>
<gene>
    <name evidence="12" type="ORF">V2H45_00455</name>
</gene>
<keyword evidence="5" id="KW-0808">Transferase</keyword>
<dbReference type="Gene3D" id="3.30.450.20">
    <property type="entry name" value="PAS domain"/>
    <property type="match status" value="1"/>
</dbReference>
<dbReference type="InterPro" id="IPR013656">
    <property type="entry name" value="PAS_4"/>
</dbReference>
<evidence type="ECO:0000256" key="2">
    <source>
        <dbReference type="ARBA" id="ARBA00004370"/>
    </source>
</evidence>
<dbReference type="InterPro" id="IPR029016">
    <property type="entry name" value="GAF-like_dom_sf"/>
</dbReference>
<dbReference type="PRINTS" id="PR00344">
    <property type="entry name" value="BCTRLSENSOR"/>
</dbReference>
<protein>
    <recommendedName>
        <fullName evidence="3">histidine kinase</fullName>
        <ecNumber evidence="3">2.7.13.3</ecNumber>
    </recommendedName>
</protein>
<dbReference type="PROSITE" id="PS50112">
    <property type="entry name" value="PAS"/>
    <property type="match status" value="1"/>
</dbReference>
<evidence type="ECO:0000256" key="5">
    <source>
        <dbReference type="ARBA" id="ARBA00022679"/>
    </source>
</evidence>
<evidence type="ECO:0000256" key="1">
    <source>
        <dbReference type="ARBA" id="ARBA00000085"/>
    </source>
</evidence>
<dbReference type="SUPFAM" id="SSF55781">
    <property type="entry name" value="GAF domain-like"/>
    <property type="match status" value="2"/>
</dbReference>
<evidence type="ECO:0000259" key="11">
    <source>
        <dbReference type="PROSITE" id="PS50885"/>
    </source>
</evidence>
<keyword evidence="12" id="KW-0547">Nucleotide-binding</keyword>
<dbReference type="Gene3D" id="3.30.565.10">
    <property type="entry name" value="Histidine kinase-like ATPase, C-terminal domain"/>
    <property type="match status" value="1"/>
</dbReference>
<dbReference type="EC" id="2.7.13.3" evidence="3"/>
<dbReference type="InterPro" id="IPR000014">
    <property type="entry name" value="PAS"/>
</dbReference>
<dbReference type="SUPFAM" id="SSF47384">
    <property type="entry name" value="Homodimeric domain of signal transducing histidine kinase"/>
    <property type="match status" value="1"/>
</dbReference>
<dbReference type="InterPro" id="IPR036890">
    <property type="entry name" value="HATPase_C_sf"/>
</dbReference>
<keyword evidence="6" id="KW-0418">Kinase</keyword>
<feature type="transmembrane region" description="Helical" evidence="8">
    <location>
        <begin position="48"/>
        <end position="68"/>
    </location>
</feature>
<dbReference type="Pfam" id="PF13185">
    <property type="entry name" value="GAF_2"/>
    <property type="match status" value="1"/>
</dbReference>
<keyword evidence="12" id="KW-0067">ATP-binding</keyword>
<dbReference type="InterPro" id="IPR035965">
    <property type="entry name" value="PAS-like_dom_sf"/>
</dbReference>
<organism evidence="12 13">
    <name type="scientific">Tumidithrix elongata BACA0141</name>
    <dbReference type="NCBI Taxonomy" id="2716417"/>
    <lineage>
        <taxon>Bacteria</taxon>
        <taxon>Bacillati</taxon>
        <taxon>Cyanobacteriota</taxon>
        <taxon>Cyanophyceae</taxon>
        <taxon>Pseudanabaenales</taxon>
        <taxon>Pseudanabaenaceae</taxon>
        <taxon>Tumidithrix</taxon>
        <taxon>Tumidithrix elongata</taxon>
    </lineage>
</organism>
<evidence type="ECO:0000313" key="12">
    <source>
        <dbReference type="EMBL" id="MEE3715208.1"/>
    </source>
</evidence>
<feature type="domain" description="HAMP" evidence="11">
    <location>
        <begin position="73"/>
        <end position="125"/>
    </location>
</feature>
<dbReference type="PROSITE" id="PS50885">
    <property type="entry name" value="HAMP"/>
    <property type="match status" value="1"/>
</dbReference>
<accession>A0AAW9PWC9</accession>
<dbReference type="GO" id="GO:0005524">
    <property type="term" value="F:ATP binding"/>
    <property type="evidence" value="ECO:0007669"/>
    <property type="project" value="UniProtKB-KW"/>
</dbReference>
<dbReference type="SUPFAM" id="SSF158472">
    <property type="entry name" value="HAMP domain-like"/>
    <property type="match status" value="1"/>
</dbReference>
<feature type="domain" description="PAS" evidence="10">
    <location>
        <begin position="300"/>
        <end position="341"/>
    </location>
</feature>
<evidence type="ECO:0000313" key="13">
    <source>
        <dbReference type="Proteomes" id="UP001333818"/>
    </source>
</evidence>
<evidence type="ECO:0000256" key="3">
    <source>
        <dbReference type="ARBA" id="ARBA00012438"/>
    </source>
</evidence>
<dbReference type="Pfam" id="PF02518">
    <property type="entry name" value="HATPase_c"/>
    <property type="match status" value="1"/>
</dbReference>
<dbReference type="Gene3D" id="1.10.287.130">
    <property type="match status" value="1"/>
</dbReference>
<dbReference type="SMART" id="SM00387">
    <property type="entry name" value="HATPase_c"/>
    <property type="match status" value="1"/>
</dbReference>
<keyword evidence="8" id="KW-1133">Transmembrane helix</keyword>
<feature type="domain" description="Histidine kinase" evidence="9">
    <location>
        <begin position="633"/>
        <end position="898"/>
    </location>
</feature>
<evidence type="ECO:0000256" key="6">
    <source>
        <dbReference type="ARBA" id="ARBA00022777"/>
    </source>
</evidence>
<comment type="catalytic activity">
    <reaction evidence="1">
        <text>ATP + protein L-histidine = ADP + protein N-phospho-L-histidine.</text>
        <dbReference type="EC" id="2.7.13.3"/>
    </reaction>
</comment>
<dbReference type="AlphaFoldDB" id="A0AAW9PWC9"/>
<keyword evidence="7" id="KW-0902">Two-component regulatory system</keyword>
<dbReference type="InterPro" id="IPR003660">
    <property type="entry name" value="HAMP_dom"/>
</dbReference>
<dbReference type="SMART" id="SM00388">
    <property type="entry name" value="HisKA"/>
    <property type="match status" value="1"/>
</dbReference>